<organism evidence="2 3">
    <name type="scientific">Paramarasmius palmivorus</name>
    <dbReference type="NCBI Taxonomy" id="297713"/>
    <lineage>
        <taxon>Eukaryota</taxon>
        <taxon>Fungi</taxon>
        <taxon>Dikarya</taxon>
        <taxon>Basidiomycota</taxon>
        <taxon>Agaricomycotina</taxon>
        <taxon>Agaricomycetes</taxon>
        <taxon>Agaricomycetidae</taxon>
        <taxon>Agaricales</taxon>
        <taxon>Marasmiineae</taxon>
        <taxon>Marasmiaceae</taxon>
        <taxon>Paramarasmius</taxon>
    </lineage>
</organism>
<dbReference type="AlphaFoldDB" id="A0AAW0DUM4"/>
<feature type="compositionally biased region" description="Polar residues" evidence="1">
    <location>
        <begin position="1"/>
        <end position="26"/>
    </location>
</feature>
<feature type="region of interest" description="Disordered" evidence="1">
    <location>
        <begin position="1"/>
        <end position="36"/>
    </location>
</feature>
<evidence type="ECO:0000313" key="3">
    <source>
        <dbReference type="Proteomes" id="UP001383192"/>
    </source>
</evidence>
<dbReference type="Proteomes" id="UP001383192">
    <property type="component" value="Unassembled WGS sequence"/>
</dbReference>
<sequence>MTTTTTAPSSDNHTKSGSSSEYTDFDLSSRNEDDVVYKPNPFSIARINAATRATRNQDAEEGKARVEAPQLDETREVVATTLNTSQGQVPTDSGNGVRARARAKAKARVLESQSSAGAGTGAGSFFEPRSKMKPKTTTTPPTLATPATPLAQLRTMPRDTLRRLSAITPIKMQSQNQYINDDASSLSGAQRVTWKDTGASTLETKSPLAITRIPSTPSRASTCASTPIRAIKEETDSPTSNSPFQPQPQARALDLVTRLQDSHSAQDKKRTYGGGNRAFKPLVPRNNVQTPNQKNGPSCVSLKDEAIPGDVCRQGNGIQVHRPAEEEPEQAELGRTTIQYRRQSDSDRLKVYGGDGMSGEILLDGLVAESAEHSRLRQFDRPIDEGDGRRGAASHHGDKVGKRLKRNWRAVTTNDEEGDVGWSTLGKKRRQNEDKDRWTGQFRMNWL</sequence>
<feature type="compositionally biased region" description="Basic and acidic residues" evidence="1">
    <location>
        <begin position="260"/>
        <end position="270"/>
    </location>
</feature>
<protein>
    <submittedName>
        <fullName evidence="2">Uncharacterized protein</fullName>
    </submittedName>
</protein>
<accession>A0AAW0DUM4</accession>
<dbReference type="EMBL" id="JAYKXP010000006">
    <property type="protein sequence ID" value="KAK7056729.1"/>
    <property type="molecule type" value="Genomic_DNA"/>
</dbReference>
<feature type="compositionally biased region" description="Basic and acidic residues" evidence="1">
    <location>
        <begin position="55"/>
        <end position="76"/>
    </location>
</feature>
<feature type="compositionally biased region" description="Polar residues" evidence="1">
    <location>
        <begin position="80"/>
        <end position="94"/>
    </location>
</feature>
<feature type="region of interest" description="Disordered" evidence="1">
    <location>
        <begin position="381"/>
        <end position="400"/>
    </location>
</feature>
<feature type="compositionally biased region" description="Basic and acidic residues" evidence="1">
    <location>
        <begin position="27"/>
        <end position="36"/>
    </location>
</feature>
<feature type="compositionally biased region" description="Polar residues" evidence="1">
    <location>
        <begin position="286"/>
        <end position="298"/>
    </location>
</feature>
<feature type="region of interest" description="Disordered" evidence="1">
    <location>
        <begin position="258"/>
        <end position="300"/>
    </location>
</feature>
<gene>
    <name evidence="2" type="ORF">VNI00_002446</name>
</gene>
<proteinExistence type="predicted"/>
<comment type="caution">
    <text evidence="2">The sequence shown here is derived from an EMBL/GenBank/DDBJ whole genome shotgun (WGS) entry which is preliminary data.</text>
</comment>
<feature type="region of interest" description="Disordered" evidence="1">
    <location>
        <begin position="52"/>
        <end position="152"/>
    </location>
</feature>
<reference evidence="2 3" key="1">
    <citation type="submission" date="2024-01" db="EMBL/GenBank/DDBJ databases">
        <title>A draft genome for a cacao thread blight-causing isolate of Paramarasmius palmivorus.</title>
        <authorList>
            <person name="Baruah I.K."/>
            <person name="Bukari Y."/>
            <person name="Amoako-Attah I."/>
            <person name="Meinhardt L.W."/>
            <person name="Bailey B.A."/>
            <person name="Cohen S.P."/>
        </authorList>
    </citation>
    <scope>NUCLEOTIDE SEQUENCE [LARGE SCALE GENOMIC DNA]</scope>
    <source>
        <strain evidence="2 3">GH-12</strain>
    </source>
</reference>
<evidence type="ECO:0000313" key="2">
    <source>
        <dbReference type="EMBL" id="KAK7056729.1"/>
    </source>
</evidence>
<name>A0AAW0DUM4_9AGAR</name>
<feature type="compositionally biased region" description="Low complexity" evidence="1">
    <location>
        <begin position="135"/>
        <end position="151"/>
    </location>
</feature>
<evidence type="ECO:0000256" key="1">
    <source>
        <dbReference type="SAM" id="MobiDB-lite"/>
    </source>
</evidence>
<keyword evidence="3" id="KW-1185">Reference proteome</keyword>